<keyword evidence="7" id="KW-1185">Reference proteome</keyword>
<comment type="cofactor">
    <cofactor evidence="1">
        <name>pyridoxal 5'-phosphate</name>
        <dbReference type="ChEBI" id="CHEBI:597326"/>
    </cofactor>
</comment>
<evidence type="ECO:0000256" key="5">
    <source>
        <dbReference type="ARBA" id="ARBA00022898"/>
    </source>
</evidence>
<dbReference type="InterPro" id="IPR015422">
    <property type="entry name" value="PyrdxlP-dep_Trfase_small"/>
</dbReference>
<dbReference type="EC" id="2.6.1.2" evidence="6"/>
<keyword evidence="4 6" id="KW-0808">Transferase</keyword>
<sequence length="158" mass="17632">MSPQLHSGPVDTTFKVPKGKKVLRIDSINPQVREVEYAVRGEIAIRAEELKNELETKGADLPFKEIVNINIGNPQQLKQKPITFFRQVAALVEYPDLLLDENREKVKALFPTDAIQRAKLLVDACGGSVGAYSHSQGIPHIRKNVAKFIEERDGYPGD</sequence>
<reference evidence="6 7" key="1">
    <citation type="submission" date="2023-04" db="EMBL/GenBank/DDBJ databases">
        <title>Genome of Basidiobolus ranarum AG-B5.</title>
        <authorList>
            <person name="Stajich J.E."/>
            <person name="Carter-House D."/>
            <person name="Gryganskyi A."/>
        </authorList>
    </citation>
    <scope>NUCLEOTIDE SEQUENCE [LARGE SCALE GENOMIC DNA]</scope>
    <source>
        <strain evidence="6 7">AG-B5</strain>
    </source>
</reference>
<dbReference type="InterPro" id="IPR015421">
    <property type="entry name" value="PyrdxlP-dep_Trfase_major"/>
</dbReference>
<proteinExistence type="predicted"/>
<dbReference type="GO" id="GO:0004021">
    <property type="term" value="F:L-alanine:2-oxoglutarate aminotransferase activity"/>
    <property type="evidence" value="ECO:0007669"/>
    <property type="project" value="UniProtKB-EC"/>
</dbReference>
<evidence type="ECO:0000313" key="7">
    <source>
        <dbReference type="Proteomes" id="UP001479436"/>
    </source>
</evidence>
<organism evidence="6 7">
    <name type="scientific">Basidiobolus ranarum</name>
    <dbReference type="NCBI Taxonomy" id="34480"/>
    <lineage>
        <taxon>Eukaryota</taxon>
        <taxon>Fungi</taxon>
        <taxon>Fungi incertae sedis</taxon>
        <taxon>Zoopagomycota</taxon>
        <taxon>Entomophthoromycotina</taxon>
        <taxon>Basidiobolomycetes</taxon>
        <taxon>Basidiobolales</taxon>
        <taxon>Basidiobolaceae</taxon>
        <taxon>Basidiobolus</taxon>
    </lineage>
</organism>
<dbReference type="InterPro" id="IPR045088">
    <property type="entry name" value="ALAT1/2-like"/>
</dbReference>
<evidence type="ECO:0000256" key="1">
    <source>
        <dbReference type="ARBA" id="ARBA00001933"/>
    </source>
</evidence>
<gene>
    <name evidence="6" type="primary">ALT1_5</name>
    <name evidence="6" type="ORF">K7432_016004</name>
</gene>
<dbReference type="Proteomes" id="UP001479436">
    <property type="component" value="Unassembled WGS sequence"/>
</dbReference>
<keyword evidence="3 6" id="KW-0032">Aminotransferase</keyword>
<dbReference type="PANTHER" id="PTHR11751:SF29">
    <property type="entry name" value="ALANINE TRANSAMINASE"/>
    <property type="match status" value="1"/>
</dbReference>
<keyword evidence="5" id="KW-0663">Pyridoxal phosphate</keyword>
<evidence type="ECO:0000256" key="4">
    <source>
        <dbReference type="ARBA" id="ARBA00022679"/>
    </source>
</evidence>
<dbReference type="Gene3D" id="1.10.287.1970">
    <property type="match status" value="1"/>
</dbReference>
<comment type="subunit">
    <text evidence="2">Homodimer.</text>
</comment>
<evidence type="ECO:0000256" key="2">
    <source>
        <dbReference type="ARBA" id="ARBA00011738"/>
    </source>
</evidence>
<accession>A0ABR2WFD1</accession>
<dbReference type="Gene3D" id="3.40.640.10">
    <property type="entry name" value="Type I PLP-dependent aspartate aminotransferase-like (Major domain)"/>
    <property type="match status" value="1"/>
</dbReference>
<dbReference type="PANTHER" id="PTHR11751">
    <property type="entry name" value="ALANINE AMINOTRANSFERASE"/>
    <property type="match status" value="1"/>
</dbReference>
<name>A0ABR2WFD1_9FUNG</name>
<evidence type="ECO:0000313" key="6">
    <source>
        <dbReference type="EMBL" id="KAK9760220.1"/>
    </source>
</evidence>
<dbReference type="Gene3D" id="3.90.1150.10">
    <property type="entry name" value="Aspartate Aminotransferase, domain 1"/>
    <property type="match status" value="1"/>
</dbReference>
<dbReference type="EMBL" id="JASJQH010002404">
    <property type="protein sequence ID" value="KAK9760220.1"/>
    <property type="molecule type" value="Genomic_DNA"/>
</dbReference>
<feature type="non-terminal residue" evidence="6">
    <location>
        <position position="158"/>
    </location>
</feature>
<protein>
    <submittedName>
        <fullName evidence="6">Alanine transaminase</fullName>
        <ecNumber evidence="6">2.6.1.2</ecNumber>
    </submittedName>
</protein>
<evidence type="ECO:0000256" key="3">
    <source>
        <dbReference type="ARBA" id="ARBA00022576"/>
    </source>
</evidence>
<comment type="caution">
    <text evidence="6">The sequence shown here is derived from an EMBL/GenBank/DDBJ whole genome shotgun (WGS) entry which is preliminary data.</text>
</comment>